<sequence>MRFLLDASLSPRVGAALRGAEHDAVHVRDLGLASASDPVVLETALADSQVLLTADTDFGTLLAHSGAELPSVVLFRGEVTRRPDEQAQLLLANLDQISEDLLAGALVVIGDKRLRVRSLPIER</sequence>
<keyword evidence="3" id="KW-1185">Reference proteome</keyword>
<accession>A0ABN1H8X7</accession>
<proteinExistence type="predicted"/>
<gene>
    <name evidence="2" type="ORF">GCM10009547_41930</name>
</gene>
<dbReference type="Proteomes" id="UP001500957">
    <property type="component" value="Unassembled WGS sequence"/>
</dbReference>
<organism evidence="2 3">
    <name type="scientific">Sporichthya brevicatena</name>
    <dbReference type="NCBI Taxonomy" id="171442"/>
    <lineage>
        <taxon>Bacteria</taxon>
        <taxon>Bacillati</taxon>
        <taxon>Actinomycetota</taxon>
        <taxon>Actinomycetes</taxon>
        <taxon>Sporichthyales</taxon>
        <taxon>Sporichthyaceae</taxon>
        <taxon>Sporichthya</taxon>
    </lineage>
</organism>
<protein>
    <recommendedName>
        <fullName evidence="1">DUF5615 domain-containing protein</fullName>
    </recommendedName>
</protein>
<dbReference type="EMBL" id="BAAAHE010000045">
    <property type="protein sequence ID" value="GAA0633609.1"/>
    <property type="molecule type" value="Genomic_DNA"/>
</dbReference>
<comment type="caution">
    <text evidence="2">The sequence shown here is derived from an EMBL/GenBank/DDBJ whole genome shotgun (WGS) entry which is preliminary data.</text>
</comment>
<reference evidence="2 3" key="1">
    <citation type="journal article" date="2019" name="Int. J. Syst. Evol. Microbiol.">
        <title>The Global Catalogue of Microorganisms (GCM) 10K type strain sequencing project: providing services to taxonomists for standard genome sequencing and annotation.</title>
        <authorList>
            <consortium name="The Broad Institute Genomics Platform"/>
            <consortium name="The Broad Institute Genome Sequencing Center for Infectious Disease"/>
            <person name="Wu L."/>
            <person name="Ma J."/>
        </authorList>
    </citation>
    <scope>NUCLEOTIDE SEQUENCE [LARGE SCALE GENOMIC DNA]</scope>
    <source>
        <strain evidence="2 3">JCM 10671</strain>
    </source>
</reference>
<dbReference type="Pfam" id="PF18480">
    <property type="entry name" value="DUF5615"/>
    <property type="match status" value="1"/>
</dbReference>
<name>A0ABN1H8X7_9ACTN</name>
<feature type="domain" description="DUF5615" evidence="1">
    <location>
        <begin position="1"/>
        <end position="110"/>
    </location>
</feature>
<evidence type="ECO:0000259" key="1">
    <source>
        <dbReference type="Pfam" id="PF18480"/>
    </source>
</evidence>
<dbReference type="RefSeq" id="WP_344608458.1">
    <property type="nucleotide sequence ID" value="NZ_BAAAHE010000045.1"/>
</dbReference>
<dbReference type="InterPro" id="IPR041049">
    <property type="entry name" value="DUF5615"/>
</dbReference>
<evidence type="ECO:0000313" key="2">
    <source>
        <dbReference type="EMBL" id="GAA0633609.1"/>
    </source>
</evidence>
<evidence type="ECO:0000313" key="3">
    <source>
        <dbReference type="Proteomes" id="UP001500957"/>
    </source>
</evidence>